<feature type="compositionally biased region" description="Basic residues" evidence="1">
    <location>
        <begin position="71"/>
        <end position="92"/>
    </location>
</feature>
<evidence type="ECO:0000313" key="2">
    <source>
        <dbReference type="EMBL" id="GIX64211.1"/>
    </source>
</evidence>
<name>A0AAV4LYI4_BABCB</name>
<reference evidence="2 3" key="1">
    <citation type="submission" date="2021-06" db="EMBL/GenBank/DDBJ databases">
        <title>Genome sequence of Babesia caballi.</title>
        <authorList>
            <person name="Yamagishi J."/>
            <person name="Kidaka T."/>
            <person name="Ochi A."/>
        </authorList>
    </citation>
    <scope>NUCLEOTIDE SEQUENCE [LARGE SCALE GENOMIC DNA]</scope>
    <source>
        <strain evidence="2">USDA-D6B2</strain>
    </source>
</reference>
<feature type="compositionally biased region" description="Basic and acidic residues" evidence="1">
    <location>
        <begin position="152"/>
        <end position="167"/>
    </location>
</feature>
<dbReference type="AlphaFoldDB" id="A0AAV4LYI4"/>
<sequence length="193" mass="22876">MAKDKLEGFTEAERAAFEWSQKQRASQRLKSGRRSRSPERSHIKDSRRHRYDDSSDSDCPRDPFNPLKLAHQPKARSYRSKSPRDGRRPRRSHSPDSPNRWDHDLYDSVEGQAAEVARYQQQREEVKTTTYQVDTRRGSWRSRAGGVYLPPDDDHSPQRDLYTDYRPKRSQSPVRRSRRSRTYERPDPVYTLD</sequence>
<accession>A0AAV4LYI4</accession>
<feature type="region of interest" description="Disordered" evidence="1">
    <location>
        <begin position="1"/>
        <end position="193"/>
    </location>
</feature>
<evidence type="ECO:0000256" key="1">
    <source>
        <dbReference type="SAM" id="MobiDB-lite"/>
    </source>
</evidence>
<dbReference type="Proteomes" id="UP001497744">
    <property type="component" value="Unassembled WGS sequence"/>
</dbReference>
<dbReference type="EMBL" id="BPLF01000003">
    <property type="protein sequence ID" value="GIX64211.1"/>
    <property type="molecule type" value="Genomic_DNA"/>
</dbReference>
<protein>
    <submittedName>
        <fullName evidence="2">Uncharacterized protein</fullName>
    </submittedName>
</protein>
<feature type="compositionally biased region" description="Basic and acidic residues" evidence="1">
    <location>
        <begin position="1"/>
        <end position="16"/>
    </location>
</feature>
<proteinExistence type="predicted"/>
<dbReference type="RefSeq" id="XP_067716280.1">
    <property type="nucleotide sequence ID" value="XM_067860179.1"/>
</dbReference>
<keyword evidence="3" id="KW-1185">Reference proteome</keyword>
<feature type="compositionally biased region" description="Basic residues" evidence="1">
    <location>
        <begin position="25"/>
        <end position="35"/>
    </location>
</feature>
<feature type="compositionally biased region" description="Basic and acidic residues" evidence="1">
    <location>
        <begin position="36"/>
        <end position="61"/>
    </location>
</feature>
<dbReference type="GeneID" id="94195692"/>
<evidence type="ECO:0000313" key="3">
    <source>
        <dbReference type="Proteomes" id="UP001497744"/>
    </source>
</evidence>
<organism evidence="2 3">
    <name type="scientific">Babesia caballi</name>
    <dbReference type="NCBI Taxonomy" id="5871"/>
    <lineage>
        <taxon>Eukaryota</taxon>
        <taxon>Sar</taxon>
        <taxon>Alveolata</taxon>
        <taxon>Apicomplexa</taxon>
        <taxon>Aconoidasida</taxon>
        <taxon>Piroplasmida</taxon>
        <taxon>Babesiidae</taxon>
        <taxon>Babesia</taxon>
    </lineage>
</organism>
<comment type="caution">
    <text evidence="2">The sequence shown here is derived from an EMBL/GenBank/DDBJ whole genome shotgun (WGS) entry which is preliminary data.</text>
</comment>
<gene>
    <name evidence="2" type="ORF">BcabD6B2_36460</name>
</gene>